<proteinExistence type="predicted"/>
<evidence type="ECO:0000256" key="1">
    <source>
        <dbReference type="SAM" id="SignalP"/>
    </source>
</evidence>
<dbReference type="AlphaFoldDB" id="A0A1J5IN24"/>
<keyword evidence="1" id="KW-0732">Signal</keyword>
<reference evidence="2 3" key="1">
    <citation type="journal article" date="2016" name="Environ. Microbiol.">
        <title>Genomic resolution of a cold subsurface aquifer community provides metabolic insights for novel microbes adapted to high CO concentrations.</title>
        <authorList>
            <person name="Probst A.J."/>
            <person name="Castelle C.J."/>
            <person name="Singh A."/>
            <person name="Brown C.T."/>
            <person name="Anantharaman K."/>
            <person name="Sharon I."/>
            <person name="Hug L.A."/>
            <person name="Burstein D."/>
            <person name="Emerson J.B."/>
            <person name="Thomas B.C."/>
            <person name="Banfield J.F."/>
        </authorList>
    </citation>
    <scope>NUCLEOTIDE SEQUENCE [LARGE SCALE GENOMIC DNA]</scope>
    <source>
        <strain evidence="2">CG2_30_54_11</strain>
    </source>
</reference>
<sequence>MNPQTLIAILATIFLVAACGSPAAATPAPATAAPPPTEAPAITAAEPMAISMGHEKTSYNNGRCYQEITATITNWTDDDISASAVIVGAHLSSHEQAGDPHRSLIIGTDADGHGQIQIHFWAVGEASVRGSIVIFRGENEAQTLSFTTGCNTPVVVDEKTAFNWSVNYQVRSVAWWEATDADMSPYWSAPFCDIGSGTLDVNGSDIPIGVAGLKGADANCP</sequence>
<feature type="signal peptide" evidence="1">
    <location>
        <begin position="1"/>
        <end position="32"/>
    </location>
</feature>
<organism evidence="2 3">
    <name type="scientific">Candidatus Wirthbacteria bacterium CG2_30_54_11</name>
    <dbReference type="NCBI Taxonomy" id="1817892"/>
    <lineage>
        <taxon>Bacteria</taxon>
        <taxon>Candidatus Wirthbacteria</taxon>
    </lineage>
</organism>
<accession>A0A1J5IN24</accession>
<feature type="chain" id="PRO_5012204836" evidence="1">
    <location>
        <begin position="33"/>
        <end position="221"/>
    </location>
</feature>
<gene>
    <name evidence="2" type="ORF">AUK40_01350</name>
</gene>
<comment type="caution">
    <text evidence="2">The sequence shown here is derived from an EMBL/GenBank/DDBJ whole genome shotgun (WGS) entry which is preliminary data.</text>
</comment>
<name>A0A1J5IN24_9BACT</name>
<evidence type="ECO:0000313" key="2">
    <source>
        <dbReference type="EMBL" id="OIP98549.1"/>
    </source>
</evidence>
<dbReference type="EMBL" id="MNZT01000024">
    <property type="protein sequence ID" value="OIP98549.1"/>
    <property type="molecule type" value="Genomic_DNA"/>
</dbReference>
<dbReference type="Proteomes" id="UP000183245">
    <property type="component" value="Unassembled WGS sequence"/>
</dbReference>
<evidence type="ECO:0000313" key="3">
    <source>
        <dbReference type="Proteomes" id="UP000183245"/>
    </source>
</evidence>
<protein>
    <submittedName>
        <fullName evidence="2">Uncharacterized protein</fullName>
    </submittedName>
</protein>